<dbReference type="EMBL" id="GL379826">
    <property type="protein sequence ID" value="EGT49874.1"/>
    <property type="molecule type" value="Genomic_DNA"/>
</dbReference>
<accession>G0N172</accession>
<dbReference type="InParanoid" id="G0N172"/>
<dbReference type="Proteomes" id="UP000008068">
    <property type="component" value="Unassembled WGS sequence"/>
</dbReference>
<keyword evidence="3" id="KW-1185">Reference proteome</keyword>
<evidence type="ECO:0000313" key="2">
    <source>
        <dbReference type="EMBL" id="EGT49874.1"/>
    </source>
</evidence>
<feature type="compositionally biased region" description="Pro residues" evidence="1">
    <location>
        <begin position="7"/>
        <end position="16"/>
    </location>
</feature>
<sequence>MGNWRSRPPPPPPPRAPSVDSENLTSQQIGENGLFIGVNITVTSYTIVILDERWRGNDSRSVTKIAEAPRHFFHIREKSDKLAAEDVYRSIVFAVLGNLKRLLSGRYKERRIKHILVCHEFQAVLEQLARHFEPLSRLSRFQGRFFDCDVSYSRVYEMYYDLVFYNKKSRETNAILYWDSLIWFMHGTHAPANNRDARERIHEDEEVFKEPGKVGDEGSAYWTAMRIINRICSIEGPELDPQSSTYRREPYDWTEEMDRQYGGHRSSPQPRKDLVPLDSEINQHFGVWWWTLLDHLRGHRERDVTSFAMWLCHLQWVQKPFRLSNITNEADNVIVQEFRETAKIILNKYLKRCLTKGTQTVSFVIIGYIAKHFDKILSELPPLDIDSDATVNVYSMQVPLTEPARAAALLASMGWDDETPLIPTYRSLRHTFRWHK</sequence>
<protein>
    <submittedName>
        <fullName evidence="2">Uncharacterized protein</fullName>
    </submittedName>
</protein>
<name>G0N172_CAEBE</name>
<organism evidence="3">
    <name type="scientific">Caenorhabditis brenneri</name>
    <name type="common">Nematode worm</name>
    <dbReference type="NCBI Taxonomy" id="135651"/>
    <lineage>
        <taxon>Eukaryota</taxon>
        <taxon>Metazoa</taxon>
        <taxon>Ecdysozoa</taxon>
        <taxon>Nematoda</taxon>
        <taxon>Chromadorea</taxon>
        <taxon>Rhabditida</taxon>
        <taxon>Rhabditina</taxon>
        <taxon>Rhabditomorpha</taxon>
        <taxon>Rhabditoidea</taxon>
        <taxon>Rhabditidae</taxon>
        <taxon>Peloderinae</taxon>
        <taxon>Caenorhabditis</taxon>
    </lineage>
</organism>
<evidence type="ECO:0000313" key="3">
    <source>
        <dbReference type="Proteomes" id="UP000008068"/>
    </source>
</evidence>
<dbReference type="HOGENOM" id="CLU_628869_0_0_1"/>
<dbReference type="AlphaFoldDB" id="G0N172"/>
<evidence type="ECO:0000256" key="1">
    <source>
        <dbReference type="SAM" id="MobiDB-lite"/>
    </source>
</evidence>
<proteinExistence type="predicted"/>
<reference evidence="3" key="1">
    <citation type="submission" date="2011-07" db="EMBL/GenBank/DDBJ databases">
        <authorList>
            <consortium name="Caenorhabditis brenneri Sequencing and Analysis Consortium"/>
            <person name="Wilson R.K."/>
        </authorList>
    </citation>
    <scope>NUCLEOTIDE SEQUENCE [LARGE SCALE GENOMIC DNA]</scope>
    <source>
        <strain evidence="3">PB2801</strain>
    </source>
</reference>
<gene>
    <name evidence="2" type="ORF">CAEBREN_22949</name>
</gene>
<feature type="region of interest" description="Disordered" evidence="1">
    <location>
        <begin position="1"/>
        <end position="23"/>
    </location>
</feature>